<dbReference type="Pfam" id="PF00528">
    <property type="entry name" value="BPD_transp_1"/>
    <property type="match status" value="1"/>
</dbReference>
<dbReference type="PROSITE" id="PS50928">
    <property type="entry name" value="ABC_TM1"/>
    <property type="match status" value="1"/>
</dbReference>
<dbReference type="Proteomes" id="UP000658320">
    <property type="component" value="Unassembled WGS sequence"/>
</dbReference>
<dbReference type="PANTHER" id="PTHR30193:SF41">
    <property type="entry name" value="DIACETYLCHITOBIOSE UPTAKE SYSTEM PERMEASE PROTEIN NGCF"/>
    <property type="match status" value="1"/>
</dbReference>
<feature type="region of interest" description="Disordered" evidence="8">
    <location>
        <begin position="1"/>
        <end position="36"/>
    </location>
</feature>
<feature type="transmembrane region" description="Helical" evidence="7">
    <location>
        <begin position="108"/>
        <end position="130"/>
    </location>
</feature>
<organism evidence="10 11">
    <name type="scientific">Streptomyces aurantiogriseus</name>
    <dbReference type="NCBI Taxonomy" id="66870"/>
    <lineage>
        <taxon>Bacteria</taxon>
        <taxon>Bacillati</taxon>
        <taxon>Actinomycetota</taxon>
        <taxon>Actinomycetes</taxon>
        <taxon>Kitasatosporales</taxon>
        <taxon>Streptomycetaceae</taxon>
        <taxon>Streptomyces</taxon>
    </lineage>
</organism>
<dbReference type="CDD" id="cd06261">
    <property type="entry name" value="TM_PBP2"/>
    <property type="match status" value="1"/>
</dbReference>
<accession>A0A918CQP3</accession>
<reference evidence="10" key="2">
    <citation type="submission" date="2020-09" db="EMBL/GenBank/DDBJ databases">
        <authorList>
            <person name="Sun Q."/>
            <person name="Ohkuma M."/>
        </authorList>
    </citation>
    <scope>NUCLEOTIDE SEQUENCE</scope>
    <source>
        <strain evidence="10">JCM 4346</strain>
    </source>
</reference>
<comment type="caution">
    <text evidence="10">The sequence shown here is derived from an EMBL/GenBank/DDBJ whole genome shotgun (WGS) entry which is preliminary data.</text>
</comment>
<reference evidence="10" key="1">
    <citation type="journal article" date="2014" name="Int. J. Syst. Evol. Microbiol.">
        <title>Complete genome sequence of Corynebacterium casei LMG S-19264T (=DSM 44701T), isolated from a smear-ripened cheese.</title>
        <authorList>
            <consortium name="US DOE Joint Genome Institute (JGI-PGF)"/>
            <person name="Walter F."/>
            <person name="Albersmeier A."/>
            <person name="Kalinowski J."/>
            <person name="Ruckert C."/>
        </authorList>
    </citation>
    <scope>NUCLEOTIDE SEQUENCE</scope>
    <source>
        <strain evidence="10">JCM 4346</strain>
    </source>
</reference>
<evidence type="ECO:0000259" key="9">
    <source>
        <dbReference type="PROSITE" id="PS50928"/>
    </source>
</evidence>
<keyword evidence="3" id="KW-1003">Cell membrane</keyword>
<feature type="transmembrane region" description="Helical" evidence="7">
    <location>
        <begin position="255"/>
        <end position="274"/>
    </location>
</feature>
<dbReference type="AlphaFoldDB" id="A0A918CQP3"/>
<dbReference type="InterPro" id="IPR035906">
    <property type="entry name" value="MetI-like_sf"/>
</dbReference>
<evidence type="ECO:0000256" key="1">
    <source>
        <dbReference type="ARBA" id="ARBA00004651"/>
    </source>
</evidence>
<keyword evidence="11" id="KW-1185">Reference proteome</keyword>
<dbReference type="EMBL" id="BMSX01000014">
    <property type="protein sequence ID" value="GGR33640.1"/>
    <property type="molecule type" value="Genomic_DNA"/>
</dbReference>
<comment type="subcellular location">
    <subcellularLocation>
        <location evidence="1 7">Cell membrane</location>
        <topology evidence="1 7">Multi-pass membrane protein</topology>
    </subcellularLocation>
</comment>
<evidence type="ECO:0000256" key="3">
    <source>
        <dbReference type="ARBA" id="ARBA00022475"/>
    </source>
</evidence>
<keyword evidence="6 7" id="KW-0472">Membrane</keyword>
<dbReference type="RefSeq" id="WP_229911204.1">
    <property type="nucleotide sequence ID" value="NZ_BMSX01000014.1"/>
</dbReference>
<dbReference type="PANTHER" id="PTHR30193">
    <property type="entry name" value="ABC TRANSPORTER PERMEASE PROTEIN"/>
    <property type="match status" value="1"/>
</dbReference>
<feature type="transmembrane region" description="Helical" evidence="7">
    <location>
        <begin position="142"/>
        <end position="163"/>
    </location>
</feature>
<name>A0A918CQP3_9ACTN</name>
<protein>
    <submittedName>
        <fullName evidence="10">ABC transporter permease protein YurN</fullName>
    </submittedName>
</protein>
<evidence type="ECO:0000256" key="8">
    <source>
        <dbReference type="SAM" id="MobiDB-lite"/>
    </source>
</evidence>
<comment type="similarity">
    <text evidence="7">Belongs to the binding-protein-dependent transport system permease family.</text>
</comment>
<sequence length="331" mass="36392">MTTLSTPSPGSTNRTSETGGKAPSAGSSRRGARAAPARRRGNTGFVLACLLPALVLFAVFMVIPTVNVFRTSLYTWGGFSPDKRFVGLDNFRRLLDDEQFVRAFQNTVALLVVVTVVTMSMGLFLAAIMTRQRLRGRNLYRFVLYIPNVLSVVVIAAIFSAVYDQKNGLLNGTLRLLSLDGLQQVWLGNQRIVLYSVAIAMVWQSLGYYMVLYMAGMASIPEELYEASALDGASATRQFFAITLPLIWQSLRTTLTFFVMSAVNLSFVLVRAMTGGGPDGSSDVLLNYMYKQAYTNSSYGYGMAIGVVVFAFSFLVSLLVSRATRREPLQF</sequence>
<evidence type="ECO:0000256" key="7">
    <source>
        <dbReference type="RuleBase" id="RU363032"/>
    </source>
</evidence>
<dbReference type="InterPro" id="IPR051393">
    <property type="entry name" value="ABC_transporter_permease"/>
</dbReference>
<feature type="domain" description="ABC transmembrane type-1" evidence="9">
    <location>
        <begin position="104"/>
        <end position="320"/>
    </location>
</feature>
<keyword evidence="2 7" id="KW-0813">Transport</keyword>
<evidence type="ECO:0000256" key="2">
    <source>
        <dbReference type="ARBA" id="ARBA00022448"/>
    </source>
</evidence>
<dbReference type="InterPro" id="IPR000515">
    <property type="entry name" value="MetI-like"/>
</dbReference>
<dbReference type="GO" id="GO:0005886">
    <property type="term" value="C:plasma membrane"/>
    <property type="evidence" value="ECO:0007669"/>
    <property type="project" value="UniProtKB-SubCell"/>
</dbReference>
<evidence type="ECO:0000313" key="10">
    <source>
        <dbReference type="EMBL" id="GGR33640.1"/>
    </source>
</evidence>
<feature type="transmembrane region" description="Helical" evidence="7">
    <location>
        <begin position="299"/>
        <end position="320"/>
    </location>
</feature>
<keyword evidence="4 7" id="KW-0812">Transmembrane</keyword>
<evidence type="ECO:0000256" key="6">
    <source>
        <dbReference type="ARBA" id="ARBA00023136"/>
    </source>
</evidence>
<proteinExistence type="inferred from homology"/>
<dbReference type="SUPFAM" id="SSF161098">
    <property type="entry name" value="MetI-like"/>
    <property type="match status" value="1"/>
</dbReference>
<gene>
    <name evidence="10" type="primary">yurN</name>
    <name evidence="10" type="ORF">GCM10010251_57440</name>
</gene>
<evidence type="ECO:0000256" key="4">
    <source>
        <dbReference type="ARBA" id="ARBA00022692"/>
    </source>
</evidence>
<feature type="compositionally biased region" description="Polar residues" evidence="8">
    <location>
        <begin position="1"/>
        <end position="18"/>
    </location>
</feature>
<dbReference type="Gene3D" id="1.10.3720.10">
    <property type="entry name" value="MetI-like"/>
    <property type="match status" value="1"/>
</dbReference>
<feature type="transmembrane region" description="Helical" evidence="7">
    <location>
        <begin position="43"/>
        <end position="63"/>
    </location>
</feature>
<evidence type="ECO:0000313" key="11">
    <source>
        <dbReference type="Proteomes" id="UP000658320"/>
    </source>
</evidence>
<feature type="transmembrane region" description="Helical" evidence="7">
    <location>
        <begin position="192"/>
        <end position="211"/>
    </location>
</feature>
<evidence type="ECO:0000256" key="5">
    <source>
        <dbReference type="ARBA" id="ARBA00022989"/>
    </source>
</evidence>
<keyword evidence="5 7" id="KW-1133">Transmembrane helix</keyword>
<dbReference type="GO" id="GO:0055085">
    <property type="term" value="P:transmembrane transport"/>
    <property type="evidence" value="ECO:0007669"/>
    <property type="project" value="InterPro"/>
</dbReference>